<dbReference type="Gene3D" id="3.20.20.10">
    <property type="entry name" value="Alanine racemase"/>
    <property type="match status" value="1"/>
</dbReference>
<proteinExistence type="inferred from homology"/>
<dbReference type="InterPro" id="IPR051466">
    <property type="entry name" value="D-amino_acid_metab_enzyme"/>
</dbReference>
<gene>
    <name evidence="4" type="ORF">GCM10023143_25660</name>
</gene>
<evidence type="ECO:0000256" key="1">
    <source>
        <dbReference type="ARBA" id="ARBA00005323"/>
    </source>
</evidence>
<comment type="caution">
    <text evidence="4">The sequence shown here is derived from an EMBL/GenBank/DDBJ whole genome shotgun (WGS) entry which is preliminary data.</text>
</comment>
<evidence type="ECO:0000256" key="2">
    <source>
        <dbReference type="ARBA" id="ARBA00023239"/>
    </source>
</evidence>
<dbReference type="Proteomes" id="UP001501207">
    <property type="component" value="Unassembled WGS sequence"/>
</dbReference>
<keyword evidence="2" id="KW-0456">Lyase</keyword>
<dbReference type="InterPro" id="IPR042208">
    <property type="entry name" value="D-ser_dehydrat-like_sf"/>
</dbReference>
<dbReference type="CDD" id="cd06821">
    <property type="entry name" value="PLPDE_III_D-TA"/>
    <property type="match status" value="1"/>
</dbReference>
<dbReference type="PANTHER" id="PTHR28004">
    <property type="entry name" value="ZGC:162816-RELATED"/>
    <property type="match status" value="1"/>
</dbReference>
<comment type="similarity">
    <text evidence="1">Belongs to the DSD1 family.</text>
</comment>
<feature type="domain" description="D-serine dehydratase-like" evidence="3">
    <location>
        <begin position="260"/>
        <end position="352"/>
    </location>
</feature>
<evidence type="ECO:0000313" key="4">
    <source>
        <dbReference type="EMBL" id="GAA4314698.1"/>
    </source>
</evidence>
<dbReference type="PANTHER" id="PTHR28004:SF2">
    <property type="entry name" value="D-SERINE DEHYDRATASE"/>
    <property type="match status" value="1"/>
</dbReference>
<sequence>MRPWYALAAPEDTDSPALLVYPERIAANIRTMIQMAGGAARLRPHVKTHKMEAVVKMQLDQGIRKFKCATIAEAEMLAAAGAPDVLLAYQLPLPRIGRLIRLIRTYPGTRFASLIDNTASARLLEAQFATAGLEAQVWIDVDNGMHRSGLPPDDSLLTLYEQLLSYSHIRCYGLHVYDGHIREKEFEKRRSLTEAAFAPVNEILQKIAEKGLPPLQIVAGGTPTFPVHALHPERQCSPGTCLLWDEGYRLGLPEQPFLHAAVLLTRIISKPAPGLLTADLGHKAVAAENPPDRRIFLLNLDGYTVSGQSEEHLVLSVSPPEWERWQTGDVLYGIPYHICPTVALYDEAVVVKEGRTAGAWPVTARGRKLTV</sequence>
<dbReference type="Pfam" id="PF14031">
    <property type="entry name" value="D-ser_dehydrat"/>
    <property type="match status" value="1"/>
</dbReference>
<dbReference type="Gene3D" id="2.40.37.20">
    <property type="entry name" value="D-serine dehydratase-like domain"/>
    <property type="match status" value="1"/>
</dbReference>
<accession>A0ABP8G0T2</accession>
<protein>
    <submittedName>
        <fullName evidence="4">D-TA family PLP-dependent enzyme</fullName>
    </submittedName>
</protein>
<organism evidence="4 5">
    <name type="scientific">Compostibacter hankyongensis</name>
    <dbReference type="NCBI Taxonomy" id="1007089"/>
    <lineage>
        <taxon>Bacteria</taxon>
        <taxon>Pseudomonadati</taxon>
        <taxon>Bacteroidota</taxon>
        <taxon>Chitinophagia</taxon>
        <taxon>Chitinophagales</taxon>
        <taxon>Chitinophagaceae</taxon>
        <taxon>Compostibacter</taxon>
    </lineage>
</organism>
<evidence type="ECO:0000313" key="5">
    <source>
        <dbReference type="Proteomes" id="UP001501207"/>
    </source>
</evidence>
<dbReference type="Pfam" id="PF01168">
    <property type="entry name" value="Ala_racemase_N"/>
    <property type="match status" value="1"/>
</dbReference>
<dbReference type="RefSeq" id="WP_344979933.1">
    <property type="nucleotide sequence ID" value="NZ_BAABFN010000006.1"/>
</dbReference>
<dbReference type="EMBL" id="BAABFN010000006">
    <property type="protein sequence ID" value="GAA4314698.1"/>
    <property type="molecule type" value="Genomic_DNA"/>
</dbReference>
<evidence type="ECO:0000259" key="3">
    <source>
        <dbReference type="SMART" id="SM01119"/>
    </source>
</evidence>
<dbReference type="SUPFAM" id="SSF51419">
    <property type="entry name" value="PLP-binding barrel"/>
    <property type="match status" value="1"/>
</dbReference>
<dbReference type="InterPro" id="IPR029066">
    <property type="entry name" value="PLP-binding_barrel"/>
</dbReference>
<dbReference type="InterPro" id="IPR001608">
    <property type="entry name" value="Ala_racemase_N"/>
</dbReference>
<dbReference type="InterPro" id="IPR026956">
    <property type="entry name" value="D-ser_dehydrat-like_dom"/>
</dbReference>
<reference evidence="5" key="1">
    <citation type="journal article" date="2019" name="Int. J. Syst. Evol. Microbiol.">
        <title>The Global Catalogue of Microorganisms (GCM) 10K type strain sequencing project: providing services to taxonomists for standard genome sequencing and annotation.</title>
        <authorList>
            <consortium name="The Broad Institute Genomics Platform"/>
            <consortium name="The Broad Institute Genome Sequencing Center for Infectious Disease"/>
            <person name="Wu L."/>
            <person name="Ma J."/>
        </authorList>
    </citation>
    <scope>NUCLEOTIDE SEQUENCE [LARGE SCALE GENOMIC DNA]</scope>
    <source>
        <strain evidence="5">JCM 17664</strain>
    </source>
</reference>
<name>A0ABP8G0T2_9BACT</name>
<keyword evidence="5" id="KW-1185">Reference proteome</keyword>
<dbReference type="SMART" id="SM01119">
    <property type="entry name" value="D-ser_dehydrat"/>
    <property type="match status" value="1"/>
</dbReference>